<keyword evidence="3" id="KW-1185">Reference proteome</keyword>
<accession>A0AAD1X8C4</accession>
<name>A0AAD1X8C4_EUPCR</name>
<dbReference type="EMBL" id="CAMPGE010007978">
    <property type="protein sequence ID" value="CAI2366894.1"/>
    <property type="molecule type" value="Genomic_DNA"/>
</dbReference>
<gene>
    <name evidence="2" type="ORF">ECRASSUSDP1_LOCUS8169</name>
</gene>
<evidence type="ECO:0000313" key="3">
    <source>
        <dbReference type="Proteomes" id="UP001295684"/>
    </source>
</evidence>
<feature type="compositionally biased region" description="Basic and acidic residues" evidence="1">
    <location>
        <begin position="327"/>
        <end position="338"/>
    </location>
</feature>
<comment type="caution">
    <text evidence="2">The sequence shown here is derived from an EMBL/GenBank/DDBJ whole genome shotgun (WGS) entry which is preliminary data.</text>
</comment>
<reference evidence="2" key="1">
    <citation type="submission" date="2023-07" db="EMBL/GenBank/DDBJ databases">
        <authorList>
            <consortium name="AG Swart"/>
            <person name="Singh M."/>
            <person name="Singh A."/>
            <person name="Seah K."/>
            <person name="Emmerich C."/>
        </authorList>
    </citation>
    <scope>NUCLEOTIDE SEQUENCE</scope>
    <source>
        <strain evidence="2">DP1</strain>
    </source>
</reference>
<feature type="region of interest" description="Disordered" evidence="1">
    <location>
        <begin position="1"/>
        <end position="64"/>
    </location>
</feature>
<dbReference type="Proteomes" id="UP001295684">
    <property type="component" value="Unassembled WGS sequence"/>
</dbReference>
<feature type="compositionally biased region" description="Polar residues" evidence="1">
    <location>
        <begin position="25"/>
        <end position="35"/>
    </location>
</feature>
<feature type="compositionally biased region" description="Low complexity" evidence="1">
    <location>
        <begin position="269"/>
        <end position="285"/>
    </location>
</feature>
<evidence type="ECO:0000256" key="1">
    <source>
        <dbReference type="SAM" id="MobiDB-lite"/>
    </source>
</evidence>
<feature type="region of interest" description="Disordered" evidence="1">
    <location>
        <begin position="250"/>
        <end position="287"/>
    </location>
</feature>
<feature type="region of interest" description="Disordered" evidence="1">
    <location>
        <begin position="110"/>
        <end position="147"/>
    </location>
</feature>
<proteinExistence type="predicted"/>
<evidence type="ECO:0000313" key="2">
    <source>
        <dbReference type="EMBL" id="CAI2366894.1"/>
    </source>
</evidence>
<sequence>MNMRESDMESESEFDIFNNDYDSGIGQNVSSSNEDPASMDKIENKKSANNSEVVVGKDGGNNEQLSRLFKRPSLSMKLQKDTHHRVSKKQVQNFKNKMQSYFVHKKINSDQPIDPMEDEERELTQLKNQSEKNHLDVGKGGNSSMKNSFGTTSAQVNYNRSINKRCSASNSEKGYDSMRRKNENRPILKQECVVNNQIQEQKNSFSLENNNDVMNKSNFLTYDKKVKAFHNLNLGNNSVHLEDTKLVVQKESSKENNDKCKNHRIAKKSSNSVVVSPQPRVSQESFNKMSHYVNNTFRKASGRKNSYYSFSSQRRKDNFSKTMNNPRRKDGTKSERPFSVKSNSSNRDGGCGVLSSDSISIASMRPTDNNPESLRNKNNQLKSELHKSRKNNGILRSKLAKKDREIENLRDKKCTLLEKIEMMEKSQQRDKAYIESQERHITALQHQLDNPPAQDIEKDDLQRSLEDVISVKMKYENILKLLVQNPEVKPIIANLFN</sequence>
<protein>
    <submittedName>
        <fullName evidence="2">Uncharacterized protein</fullName>
    </submittedName>
</protein>
<dbReference type="AlphaFoldDB" id="A0AAD1X8C4"/>
<feature type="region of interest" description="Disordered" evidence="1">
    <location>
        <begin position="304"/>
        <end position="356"/>
    </location>
</feature>
<feature type="compositionally biased region" description="Basic and acidic residues" evidence="1">
    <location>
        <begin position="251"/>
        <end position="260"/>
    </location>
</feature>
<organism evidence="2 3">
    <name type="scientific">Euplotes crassus</name>
    <dbReference type="NCBI Taxonomy" id="5936"/>
    <lineage>
        <taxon>Eukaryota</taxon>
        <taxon>Sar</taxon>
        <taxon>Alveolata</taxon>
        <taxon>Ciliophora</taxon>
        <taxon>Intramacronucleata</taxon>
        <taxon>Spirotrichea</taxon>
        <taxon>Hypotrichia</taxon>
        <taxon>Euplotida</taxon>
        <taxon>Euplotidae</taxon>
        <taxon>Moneuplotes</taxon>
    </lineage>
</organism>